<dbReference type="OrthoDB" id="192832at2759"/>
<dbReference type="InterPro" id="IPR013320">
    <property type="entry name" value="ConA-like_dom_sf"/>
</dbReference>
<dbReference type="InterPro" id="IPR000757">
    <property type="entry name" value="Beta-glucanase-like"/>
</dbReference>
<evidence type="ECO:0000313" key="4">
    <source>
        <dbReference type="EMBL" id="KAF8482517.1"/>
    </source>
</evidence>
<comment type="caution">
    <text evidence="4">The sequence shown here is derived from an EMBL/GenBank/DDBJ whole genome shotgun (WGS) entry which is preliminary data.</text>
</comment>
<dbReference type="Pfam" id="PF26113">
    <property type="entry name" value="GH16_XgeA"/>
    <property type="match status" value="1"/>
</dbReference>
<evidence type="ECO:0000259" key="3">
    <source>
        <dbReference type="PROSITE" id="PS51762"/>
    </source>
</evidence>
<accession>A0A9P5MZB1</accession>
<keyword evidence="5" id="KW-1185">Reference proteome</keyword>
<dbReference type="GO" id="GO:0009251">
    <property type="term" value="P:glucan catabolic process"/>
    <property type="evidence" value="ECO:0007669"/>
    <property type="project" value="TreeGrafter"/>
</dbReference>
<organism evidence="4 5">
    <name type="scientific">Russula ochroleuca</name>
    <dbReference type="NCBI Taxonomy" id="152965"/>
    <lineage>
        <taxon>Eukaryota</taxon>
        <taxon>Fungi</taxon>
        <taxon>Dikarya</taxon>
        <taxon>Basidiomycota</taxon>
        <taxon>Agaricomycotina</taxon>
        <taxon>Agaricomycetes</taxon>
        <taxon>Russulales</taxon>
        <taxon>Russulaceae</taxon>
        <taxon>Russula</taxon>
    </lineage>
</organism>
<dbReference type="EMBL" id="WHVB01000005">
    <property type="protein sequence ID" value="KAF8482517.1"/>
    <property type="molecule type" value="Genomic_DNA"/>
</dbReference>
<gene>
    <name evidence="4" type="ORF">DFH94DRAFT_727702</name>
</gene>
<keyword evidence="2" id="KW-0732">Signal</keyword>
<dbReference type="PANTHER" id="PTHR10963">
    <property type="entry name" value="GLYCOSYL HYDROLASE-RELATED"/>
    <property type="match status" value="1"/>
</dbReference>
<evidence type="ECO:0000313" key="5">
    <source>
        <dbReference type="Proteomes" id="UP000759537"/>
    </source>
</evidence>
<feature type="chain" id="PRO_5040477175" evidence="2">
    <location>
        <begin position="22"/>
        <end position="338"/>
    </location>
</feature>
<dbReference type="Gene3D" id="2.60.120.200">
    <property type="match status" value="1"/>
</dbReference>
<evidence type="ECO:0000256" key="1">
    <source>
        <dbReference type="SAM" id="MobiDB-lite"/>
    </source>
</evidence>
<reference evidence="4" key="2">
    <citation type="journal article" date="2020" name="Nat. Commun.">
        <title>Large-scale genome sequencing of mycorrhizal fungi provides insights into the early evolution of symbiotic traits.</title>
        <authorList>
            <person name="Miyauchi S."/>
            <person name="Kiss E."/>
            <person name="Kuo A."/>
            <person name="Drula E."/>
            <person name="Kohler A."/>
            <person name="Sanchez-Garcia M."/>
            <person name="Morin E."/>
            <person name="Andreopoulos B."/>
            <person name="Barry K.W."/>
            <person name="Bonito G."/>
            <person name="Buee M."/>
            <person name="Carver A."/>
            <person name="Chen C."/>
            <person name="Cichocki N."/>
            <person name="Clum A."/>
            <person name="Culley D."/>
            <person name="Crous P.W."/>
            <person name="Fauchery L."/>
            <person name="Girlanda M."/>
            <person name="Hayes R.D."/>
            <person name="Keri Z."/>
            <person name="LaButti K."/>
            <person name="Lipzen A."/>
            <person name="Lombard V."/>
            <person name="Magnuson J."/>
            <person name="Maillard F."/>
            <person name="Murat C."/>
            <person name="Nolan M."/>
            <person name="Ohm R.A."/>
            <person name="Pangilinan J."/>
            <person name="Pereira M.F."/>
            <person name="Perotto S."/>
            <person name="Peter M."/>
            <person name="Pfister S."/>
            <person name="Riley R."/>
            <person name="Sitrit Y."/>
            <person name="Stielow J.B."/>
            <person name="Szollosi G."/>
            <person name="Zifcakova L."/>
            <person name="Stursova M."/>
            <person name="Spatafora J.W."/>
            <person name="Tedersoo L."/>
            <person name="Vaario L.M."/>
            <person name="Yamada A."/>
            <person name="Yan M."/>
            <person name="Wang P."/>
            <person name="Xu J."/>
            <person name="Bruns T."/>
            <person name="Baldrian P."/>
            <person name="Vilgalys R."/>
            <person name="Dunand C."/>
            <person name="Henrissat B."/>
            <person name="Grigoriev I.V."/>
            <person name="Hibbett D."/>
            <person name="Nagy L.G."/>
            <person name="Martin F.M."/>
        </authorList>
    </citation>
    <scope>NUCLEOTIDE SEQUENCE</scope>
    <source>
        <strain evidence="4">Prilba</strain>
    </source>
</reference>
<proteinExistence type="predicted"/>
<feature type="signal peptide" evidence="2">
    <location>
        <begin position="1"/>
        <end position="21"/>
    </location>
</feature>
<dbReference type="Proteomes" id="UP000759537">
    <property type="component" value="Unassembled WGS sequence"/>
</dbReference>
<dbReference type="CDD" id="cd02181">
    <property type="entry name" value="GH16_fungal_Lam16A_glucanase"/>
    <property type="match status" value="1"/>
</dbReference>
<reference evidence="4" key="1">
    <citation type="submission" date="2019-10" db="EMBL/GenBank/DDBJ databases">
        <authorList>
            <consortium name="DOE Joint Genome Institute"/>
            <person name="Kuo A."/>
            <person name="Miyauchi S."/>
            <person name="Kiss E."/>
            <person name="Drula E."/>
            <person name="Kohler A."/>
            <person name="Sanchez-Garcia M."/>
            <person name="Andreopoulos B."/>
            <person name="Barry K.W."/>
            <person name="Bonito G."/>
            <person name="Buee M."/>
            <person name="Carver A."/>
            <person name="Chen C."/>
            <person name="Cichocki N."/>
            <person name="Clum A."/>
            <person name="Culley D."/>
            <person name="Crous P.W."/>
            <person name="Fauchery L."/>
            <person name="Girlanda M."/>
            <person name="Hayes R."/>
            <person name="Keri Z."/>
            <person name="LaButti K."/>
            <person name="Lipzen A."/>
            <person name="Lombard V."/>
            <person name="Magnuson J."/>
            <person name="Maillard F."/>
            <person name="Morin E."/>
            <person name="Murat C."/>
            <person name="Nolan M."/>
            <person name="Ohm R."/>
            <person name="Pangilinan J."/>
            <person name="Pereira M."/>
            <person name="Perotto S."/>
            <person name="Peter M."/>
            <person name="Riley R."/>
            <person name="Sitrit Y."/>
            <person name="Stielow B."/>
            <person name="Szollosi G."/>
            <person name="Zifcakova L."/>
            <person name="Stursova M."/>
            <person name="Spatafora J.W."/>
            <person name="Tedersoo L."/>
            <person name="Vaario L.-M."/>
            <person name="Yamada A."/>
            <person name="Yan M."/>
            <person name="Wang P."/>
            <person name="Xu J."/>
            <person name="Bruns T."/>
            <person name="Baldrian P."/>
            <person name="Vilgalys R."/>
            <person name="Henrissat B."/>
            <person name="Grigoriev I.V."/>
            <person name="Hibbett D."/>
            <person name="Nagy L.G."/>
            <person name="Martin F.M."/>
        </authorList>
    </citation>
    <scope>NUCLEOTIDE SEQUENCE</scope>
    <source>
        <strain evidence="4">Prilba</strain>
    </source>
</reference>
<dbReference type="PROSITE" id="PS51762">
    <property type="entry name" value="GH16_2"/>
    <property type="match status" value="1"/>
</dbReference>
<feature type="domain" description="GH16" evidence="3">
    <location>
        <begin position="36"/>
        <end position="299"/>
    </location>
</feature>
<sequence>MRTGYAFLAALSLSLTQCASANFYLTDKWVGEDFFEGWTWETENDPTHGRVNYVGQAEALMKNLSYADSDTFVMRADDWSIVDPSARGRDSVRISSQSAYDEAIFVLDLAHMPAGCATWPAFWSLSQQGPWPAGGEVDIIEGVNLQGQNQATLHTTPNCTMPPDAQRQPQSGTTLSTDCNTAVDNNSGCGVSFTASGPSYGSAFNMNGGGYYAMVKSRSLGIQVYFWPRDSIIVPPEIRDCGSGGGSLYPDYFSWGLPAANFPMCSGYCDYDEHFNAHQMVFDLTFCGDWAGNTWPGSVCQTVTNDTCVNYVNNNPSSFSEAYWVVNSLRVYTPATSS</sequence>
<dbReference type="AlphaFoldDB" id="A0A9P5MZB1"/>
<dbReference type="SUPFAM" id="SSF49899">
    <property type="entry name" value="Concanavalin A-like lectins/glucanases"/>
    <property type="match status" value="1"/>
</dbReference>
<feature type="region of interest" description="Disordered" evidence="1">
    <location>
        <begin position="155"/>
        <end position="175"/>
    </location>
</feature>
<name>A0A9P5MZB1_9AGAM</name>
<evidence type="ECO:0000256" key="2">
    <source>
        <dbReference type="SAM" id="SignalP"/>
    </source>
</evidence>
<protein>
    <submittedName>
        <fullName evidence="4">Concanavalin A-like lectin/glucanase domain-containing protein</fullName>
    </submittedName>
</protein>
<dbReference type="GO" id="GO:0004553">
    <property type="term" value="F:hydrolase activity, hydrolyzing O-glycosyl compounds"/>
    <property type="evidence" value="ECO:0007669"/>
    <property type="project" value="InterPro"/>
</dbReference>
<dbReference type="PANTHER" id="PTHR10963:SF24">
    <property type="entry name" value="GLYCOSIDASE C21B10.07-RELATED"/>
    <property type="match status" value="1"/>
</dbReference>
<dbReference type="InterPro" id="IPR050546">
    <property type="entry name" value="Glycosyl_Hydrlase_16"/>
</dbReference>